<name>A0A5D4UMG3_9BACI</name>
<organism evidence="2 3">
    <name type="scientific">Rossellomorea aquimaris</name>
    <dbReference type="NCBI Taxonomy" id="189382"/>
    <lineage>
        <taxon>Bacteria</taxon>
        <taxon>Bacillati</taxon>
        <taxon>Bacillota</taxon>
        <taxon>Bacilli</taxon>
        <taxon>Bacillales</taxon>
        <taxon>Bacillaceae</taxon>
        <taxon>Rossellomorea</taxon>
    </lineage>
</organism>
<dbReference type="EMBL" id="VTEZ01000001">
    <property type="protein sequence ID" value="TYS88483.1"/>
    <property type="molecule type" value="Genomic_DNA"/>
</dbReference>
<evidence type="ECO:0000313" key="2">
    <source>
        <dbReference type="EMBL" id="TYS88483.1"/>
    </source>
</evidence>
<dbReference type="InterPro" id="IPR025441">
    <property type="entry name" value="DUF4181"/>
</dbReference>
<dbReference type="Proteomes" id="UP000324269">
    <property type="component" value="Unassembled WGS sequence"/>
</dbReference>
<evidence type="ECO:0000256" key="1">
    <source>
        <dbReference type="SAM" id="Phobius"/>
    </source>
</evidence>
<feature type="transmembrane region" description="Helical" evidence="1">
    <location>
        <begin position="63"/>
        <end position="93"/>
    </location>
</feature>
<gene>
    <name evidence="2" type="ORF">FZC85_03395</name>
</gene>
<dbReference type="OrthoDB" id="2937263at2"/>
<keyword evidence="1" id="KW-0472">Membrane</keyword>
<protein>
    <submittedName>
        <fullName evidence="2">DUF4181 domain-containing protein</fullName>
    </submittedName>
</protein>
<comment type="caution">
    <text evidence="2">The sequence shown here is derived from an EMBL/GenBank/DDBJ whole genome shotgun (WGS) entry which is preliminary data.</text>
</comment>
<reference evidence="2 3" key="1">
    <citation type="submission" date="2019-08" db="EMBL/GenBank/DDBJ databases">
        <title>Bacillus genomes from the desert of Cuatro Cienegas, Coahuila.</title>
        <authorList>
            <person name="Olmedo-Alvarez G."/>
        </authorList>
    </citation>
    <scope>NUCLEOTIDE SEQUENCE [LARGE SCALE GENOMIC DNA]</scope>
    <source>
        <strain evidence="2 3">CH87b_3T</strain>
    </source>
</reference>
<keyword evidence="1" id="KW-0812">Transmembrane</keyword>
<accession>A0A5D4UMG3</accession>
<keyword evidence="1" id="KW-1133">Transmembrane helix</keyword>
<proteinExistence type="predicted"/>
<dbReference type="AlphaFoldDB" id="A0A5D4UMG3"/>
<dbReference type="Pfam" id="PF13789">
    <property type="entry name" value="DUF4181"/>
    <property type="match status" value="1"/>
</dbReference>
<feature type="transmembrane region" description="Helical" evidence="1">
    <location>
        <begin position="12"/>
        <end position="32"/>
    </location>
</feature>
<evidence type="ECO:0000313" key="3">
    <source>
        <dbReference type="Proteomes" id="UP000324269"/>
    </source>
</evidence>
<sequence length="129" mass="15363">MDHYPLDGFMEVHHMYSFIVYIIIALSAYFIVEKIARRWWNIPYNRESGLEGLGTTHTWVMRIGWTLFFICVVFFQTELVGGIIILLSGFDAFMQWRRNKAEREYVIRLLGLVFFIIFITVGYTFDFLV</sequence>
<feature type="transmembrane region" description="Helical" evidence="1">
    <location>
        <begin position="105"/>
        <end position="125"/>
    </location>
</feature>